<evidence type="ECO:0000313" key="11">
    <source>
        <dbReference type="Proteomes" id="UP001222325"/>
    </source>
</evidence>
<dbReference type="InterPro" id="IPR036434">
    <property type="entry name" value="Beta_cellobiohydrolase_sf"/>
</dbReference>
<gene>
    <name evidence="10" type="ORF">B0H15DRAFT_801825</name>
</gene>
<evidence type="ECO:0000256" key="3">
    <source>
        <dbReference type="ARBA" id="ARBA00023001"/>
    </source>
</evidence>
<comment type="similarity">
    <text evidence="9">Belongs to the glycosyl hydrolase family 6.</text>
</comment>
<dbReference type="FunFam" id="3.20.20.40:FF:000001">
    <property type="entry name" value="Glucanase"/>
    <property type="match status" value="1"/>
</dbReference>
<dbReference type="InterPro" id="IPR001524">
    <property type="entry name" value="Glyco_hydro_6_CS"/>
</dbReference>
<evidence type="ECO:0000256" key="2">
    <source>
        <dbReference type="ARBA" id="ARBA00022801"/>
    </source>
</evidence>
<feature type="signal peptide" evidence="9">
    <location>
        <begin position="1"/>
        <end position="18"/>
    </location>
</feature>
<keyword evidence="5 9" id="KW-0119">Carbohydrate metabolism</keyword>
<keyword evidence="11" id="KW-1185">Reference proteome</keyword>
<evidence type="ECO:0000256" key="5">
    <source>
        <dbReference type="ARBA" id="ARBA00023277"/>
    </source>
</evidence>
<dbReference type="GO" id="GO:0004553">
    <property type="term" value="F:hydrolase activity, hydrolyzing O-glycosyl compounds"/>
    <property type="evidence" value="ECO:0007669"/>
    <property type="project" value="InterPro"/>
</dbReference>
<keyword evidence="2 9" id="KW-0378">Hydrolase</keyword>
<keyword evidence="7 9" id="KW-0624">Polysaccharide degradation</keyword>
<evidence type="ECO:0000256" key="8">
    <source>
        <dbReference type="PROSITE-ProRule" id="PRU10057"/>
    </source>
</evidence>
<evidence type="ECO:0000256" key="6">
    <source>
        <dbReference type="ARBA" id="ARBA00023295"/>
    </source>
</evidence>
<reference evidence="10" key="1">
    <citation type="submission" date="2023-03" db="EMBL/GenBank/DDBJ databases">
        <title>Massive genome expansion in bonnet fungi (Mycena s.s.) driven by repeated elements and novel gene families across ecological guilds.</title>
        <authorList>
            <consortium name="Lawrence Berkeley National Laboratory"/>
            <person name="Harder C.B."/>
            <person name="Miyauchi S."/>
            <person name="Viragh M."/>
            <person name="Kuo A."/>
            <person name="Thoen E."/>
            <person name="Andreopoulos B."/>
            <person name="Lu D."/>
            <person name="Skrede I."/>
            <person name="Drula E."/>
            <person name="Henrissat B."/>
            <person name="Morin E."/>
            <person name="Kohler A."/>
            <person name="Barry K."/>
            <person name="LaButti K."/>
            <person name="Morin E."/>
            <person name="Salamov A."/>
            <person name="Lipzen A."/>
            <person name="Mereny Z."/>
            <person name="Hegedus B."/>
            <person name="Baldrian P."/>
            <person name="Stursova M."/>
            <person name="Weitz H."/>
            <person name="Taylor A."/>
            <person name="Grigoriev I.V."/>
            <person name="Nagy L.G."/>
            <person name="Martin F."/>
            <person name="Kauserud H."/>
        </authorList>
    </citation>
    <scope>NUCLEOTIDE SEQUENCE</scope>
    <source>
        <strain evidence="10">CBHHK173m</strain>
    </source>
</reference>
<dbReference type="Gene3D" id="3.20.20.40">
    <property type="entry name" value="1, 4-beta cellobiohydrolase"/>
    <property type="match status" value="1"/>
</dbReference>
<sequence>MLSSVLALVALLPAFVLAQSPVYGQCGGQGWTRMSGNFNSGCDNLRFRLNLRFQQPLLLAVPAWNGRRWRWRNDYCDQHENYDDCRDYDHGLYNNCLGSIRQFNSCCWQPVYRPQPIQIYLTPFYAAEVAAAAANITDATTQAKALSVAKIPTFTWFDTIAKVPDLGTYLADASAQGKASGTPMIVQIIVYDLPDRDCAAAASNGEFSIADNGQANYFNYIDELVAQIKQFPDVRVVAIIEPDSLANLVTNLSVQKCANAQTTYLACVTYAIQQLNKLGNVYSYLDAGHAGWLGWPANLTPAAQLFASLFKNAGSPNMVRGLATNVANYNALAAASPDPITQGNANYDEIHYINALAPVLSSSGFPAHFIVDQGRSGVQNIRQQWGDWCNVKGAGFGTRPTSNTGYSTVDAIVWAKPGGECDGTSNTSAARYDYHCGLSDADQPAPEAGTWFQEYFTTLVTKANPPL</sequence>
<keyword evidence="1 9" id="KW-0732">Signal</keyword>
<proteinExistence type="inferred from homology"/>
<evidence type="ECO:0000256" key="4">
    <source>
        <dbReference type="ARBA" id="ARBA00023157"/>
    </source>
</evidence>
<protein>
    <recommendedName>
        <fullName evidence="9">Glucanase</fullName>
        <ecNumber evidence="9">3.2.1.-</ecNumber>
    </recommendedName>
</protein>
<evidence type="ECO:0000256" key="7">
    <source>
        <dbReference type="ARBA" id="ARBA00023326"/>
    </source>
</evidence>
<feature type="chain" id="PRO_5041780829" description="Glucanase" evidence="9">
    <location>
        <begin position="19"/>
        <end position="467"/>
    </location>
</feature>
<feature type="active site" description="Proton donor" evidence="8">
    <location>
        <position position="243"/>
    </location>
</feature>
<dbReference type="EMBL" id="JARJCN010000033">
    <property type="protein sequence ID" value="KAJ7085679.1"/>
    <property type="molecule type" value="Genomic_DNA"/>
</dbReference>
<keyword evidence="3 9" id="KW-0136">Cellulose degradation</keyword>
<dbReference type="PROSITE" id="PS00656">
    <property type="entry name" value="GLYCOSYL_HYDROL_F6_2"/>
    <property type="match status" value="1"/>
</dbReference>
<dbReference type="PANTHER" id="PTHR34876:SF4">
    <property type="entry name" value="1,4-BETA-D-GLUCAN CELLOBIOHYDROLASE C-RELATED"/>
    <property type="match status" value="1"/>
</dbReference>
<dbReference type="EC" id="3.2.1.-" evidence="9"/>
<dbReference type="Proteomes" id="UP001222325">
    <property type="component" value="Unassembled WGS sequence"/>
</dbReference>
<dbReference type="SUPFAM" id="SSF51989">
    <property type="entry name" value="Glycosyl hydrolases family 6, cellulases"/>
    <property type="match status" value="1"/>
</dbReference>
<dbReference type="Pfam" id="PF01341">
    <property type="entry name" value="Glyco_hydro_6"/>
    <property type="match status" value="1"/>
</dbReference>
<dbReference type="PANTHER" id="PTHR34876">
    <property type="match status" value="1"/>
</dbReference>
<keyword evidence="6 9" id="KW-0326">Glycosidase</keyword>
<accession>A0AAD6U5L4</accession>
<evidence type="ECO:0000256" key="9">
    <source>
        <dbReference type="RuleBase" id="RU361186"/>
    </source>
</evidence>
<dbReference type="InterPro" id="IPR016288">
    <property type="entry name" value="Beta_cellobiohydrolase"/>
</dbReference>
<dbReference type="GO" id="GO:0030245">
    <property type="term" value="P:cellulose catabolic process"/>
    <property type="evidence" value="ECO:0007669"/>
    <property type="project" value="UniProtKB-KW"/>
</dbReference>
<name>A0AAD6U5L4_9AGAR</name>
<comment type="caution">
    <text evidence="10">The sequence shown here is derived from an EMBL/GenBank/DDBJ whole genome shotgun (WGS) entry which is preliminary data.</text>
</comment>
<evidence type="ECO:0000256" key="1">
    <source>
        <dbReference type="ARBA" id="ARBA00022729"/>
    </source>
</evidence>
<organism evidence="10 11">
    <name type="scientific">Mycena belliarum</name>
    <dbReference type="NCBI Taxonomy" id="1033014"/>
    <lineage>
        <taxon>Eukaryota</taxon>
        <taxon>Fungi</taxon>
        <taxon>Dikarya</taxon>
        <taxon>Basidiomycota</taxon>
        <taxon>Agaricomycotina</taxon>
        <taxon>Agaricomycetes</taxon>
        <taxon>Agaricomycetidae</taxon>
        <taxon>Agaricales</taxon>
        <taxon>Marasmiineae</taxon>
        <taxon>Mycenaceae</taxon>
        <taxon>Mycena</taxon>
    </lineage>
</organism>
<evidence type="ECO:0000313" key="10">
    <source>
        <dbReference type="EMBL" id="KAJ7085679.1"/>
    </source>
</evidence>
<dbReference type="PRINTS" id="PR00733">
    <property type="entry name" value="GLHYDRLASE6"/>
</dbReference>
<keyword evidence="4" id="KW-1015">Disulfide bond</keyword>
<dbReference type="AlphaFoldDB" id="A0AAD6U5L4"/>